<gene>
    <name evidence="1" type="ORF">LCOR_11419.1</name>
</gene>
<dbReference type="VEuPathDB" id="FungiDB:LCOR_11419.1"/>
<name>A0A068SE48_9FUNG</name>
<protein>
    <submittedName>
        <fullName evidence="1">Uncharacterized protein</fullName>
    </submittedName>
</protein>
<dbReference type="Proteomes" id="UP000027586">
    <property type="component" value="Unassembled WGS sequence"/>
</dbReference>
<keyword evidence="2" id="KW-1185">Reference proteome</keyword>
<dbReference type="EMBL" id="CBTN010000100">
    <property type="protein sequence ID" value="CDH60638.1"/>
    <property type="molecule type" value="Genomic_DNA"/>
</dbReference>
<evidence type="ECO:0000313" key="1">
    <source>
        <dbReference type="EMBL" id="CDH60638.1"/>
    </source>
</evidence>
<dbReference type="AlphaFoldDB" id="A0A068SE48"/>
<accession>A0A068SE48</accession>
<evidence type="ECO:0000313" key="2">
    <source>
        <dbReference type="Proteomes" id="UP000027586"/>
    </source>
</evidence>
<comment type="caution">
    <text evidence="1">The sequence shown here is derived from an EMBL/GenBank/DDBJ whole genome shotgun (WGS) entry which is preliminary data.</text>
</comment>
<proteinExistence type="predicted"/>
<sequence length="83" mass="9107">MAYGKANNQGTQCKRLLQIPVILAYYPVDGVAIKVIFREGVSLSIRLHQDIPIQARWSDDSLLAFAEVAIGGDHIPQHTYGTG</sequence>
<reference evidence="1" key="1">
    <citation type="submission" date="2013-08" db="EMBL/GenBank/DDBJ databases">
        <title>Gene expansion shapes genome architecture in the human pathogen Lichtheimia corymbifera: an evolutionary genomics analysis in the ancient terrestrial Mucorales (Mucoromycotina).</title>
        <authorList>
            <person name="Schwartze V.U."/>
            <person name="Winter S."/>
            <person name="Shelest E."/>
            <person name="Marcet-Houben M."/>
            <person name="Horn F."/>
            <person name="Wehner S."/>
            <person name="Hoffmann K."/>
            <person name="Riege K."/>
            <person name="Sammeth M."/>
            <person name="Nowrousian M."/>
            <person name="Valiante V."/>
            <person name="Linde J."/>
            <person name="Jacobsen I.D."/>
            <person name="Marz M."/>
            <person name="Brakhage A.A."/>
            <person name="Gabaldon T."/>
            <person name="Bocker S."/>
            <person name="Voigt K."/>
        </authorList>
    </citation>
    <scope>NUCLEOTIDE SEQUENCE [LARGE SCALE GENOMIC DNA]</scope>
    <source>
        <strain evidence="1">FSU 9682</strain>
    </source>
</reference>
<organism evidence="1 2">
    <name type="scientific">Lichtheimia corymbifera JMRC:FSU:9682</name>
    <dbReference type="NCBI Taxonomy" id="1263082"/>
    <lineage>
        <taxon>Eukaryota</taxon>
        <taxon>Fungi</taxon>
        <taxon>Fungi incertae sedis</taxon>
        <taxon>Mucoromycota</taxon>
        <taxon>Mucoromycotina</taxon>
        <taxon>Mucoromycetes</taxon>
        <taxon>Mucorales</taxon>
        <taxon>Lichtheimiaceae</taxon>
        <taxon>Lichtheimia</taxon>
    </lineage>
</organism>